<feature type="compositionally biased region" description="Polar residues" evidence="2">
    <location>
        <begin position="160"/>
        <end position="171"/>
    </location>
</feature>
<feature type="compositionally biased region" description="Low complexity" evidence="2">
    <location>
        <begin position="355"/>
        <end position="372"/>
    </location>
</feature>
<gene>
    <name evidence="4" type="ORF">EGW08_008188</name>
</gene>
<keyword evidence="5" id="KW-1185">Reference proteome</keyword>
<feature type="compositionally biased region" description="Polar residues" evidence="2">
    <location>
        <begin position="411"/>
        <end position="429"/>
    </location>
</feature>
<reference evidence="4 5" key="1">
    <citation type="submission" date="2019-01" db="EMBL/GenBank/DDBJ databases">
        <title>A draft genome assembly of the solar-powered sea slug Elysia chlorotica.</title>
        <authorList>
            <person name="Cai H."/>
            <person name="Li Q."/>
            <person name="Fang X."/>
            <person name="Li J."/>
            <person name="Curtis N.E."/>
            <person name="Altenburger A."/>
            <person name="Shibata T."/>
            <person name="Feng M."/>
            <person name="Maeda T."/>
            <person name="Schwartz J.A."/>
            <person name="Shigenobu S."/>
            <person name="Lundholm N."/>
            <person name="Nishiyama T."/>
            <person name="Yang H."/>
            <person name="Hasebe M."/>
            <person name="Li S."/>
            <person name="Pierce S.K."/>
            <person name="Wang J."/>
        </authorList>
    </citation>
    <scope>NUCLEOTIDE SEQUENCE [LARGE SCALE GENOMIC DNA]</scope>
    <source>
        <strain evidence="4">EC2010</strain>
        <tissue evidence="4">Whole organism of an adult</tissue>
    </source>
</reference>
<feature type="domain" description="SH2" evidence="3">
    <location>
        <begin position="21"/>
        <end position="127"/>
    </location>
</feature>
<keyword evidence="1" id="KW-0727">SH2 domain</keyword>
<dbReference type="InterPro" id="IPR000980">
    <property type="entry name" value="SH2"/>
</dbReference>
<sequence>MAALLGTSSFTNYPEEILNLPMFHQISKTKAESIVRQYCHGEGTYLLRPSSDRDENCFAITLSVSPQGNIRHLKVNIEKKKVDGKLKLAYFITSTRKFPTFLDFLKYYYKNSINCDQHINVRLLRGLGYTITESRASGRRLSEPKAPPHSGPVENGKGAPSSQDPHSSSFHHLQHRHSEPHIHSATRSPSGSLVKRSQSGAKAAPPDSASPGGSSYTNHKVLSRRMLQDPKHWPPAPIPQKEESTYVPTYFEVDQNKNFFEETYNLLKETELCECGLRVVDSSLPLGWTIHKFDEPAVGRNIFFQQGEHLTSWDMPPDIVPLLSDVQVVFILQLCQKMGCSVPSCLTNVTAQDQSNNSRTGRGSSSSSHSGTQVQRNFPRESPPSTRSSLASSSSHAETPFLDSPYETPSPLVTSQSVFFPTSSPSQAPSLPRVHEDPSCQDAGNDGTDQGRGYYTRHDHCSAQSDVGSSAEGSFPSASRRPSFNSIPAVTFQALSGAPSAAPRNKSLRQS</sequence>
<evidence type="ECO:0000256" key="1">
    <source>
        <dbReference type="PROSITE-ProRule" id="PRU00191"/>
    </source>
</evidence>
<evidence type="ECO:0000313" key="5">
    <source>
        <dbReference type="Proteomes" id="UP000271974"/>
    </source>
</evidence>
<feature type="region of interest" description="Disordered" evidence="2">
    <location>
        <begin position="352"/>
        <end position="483"/>
    </location>
</feature>
<organism evidence="4 5">
    <name type="scientific">Elysia chlorotica</name>
    <name type="common">Eastern emerald elysia</name>
    <name type="synonym">Sea slug</name>
    <dbReference type="NCBI Taxonomy" id="188477"/>
    <lineage>
        <taxon>Eukaryota</taxon>
        <taxon>Metazoa</taxon>
        <taxon>Spiralia</taxon>
        <taxon>Lophotrochozoa</taxon>
        <taxon>Mollusca</taxon>
        <taxon>Gastropoda</taxon>
        <taxon>Heterobranchia</taxon>
        <taxon>Euthyneura</taxon>
        <taxon>Panpulmonata</taxon>
        <taxon>Sacoglossa</taxon>
        <taxon>Placobranchoidea</taxon>
        <taxon>Plakobranchidae</taxon>
        <taxon>Elysia</taxon>
    </lineage>
</organism>
<name>A0A3S1BM54_ELYCH</name>
<dbReference type="PROSITE" id="PS50001">
    <property type="entry name" value="SH2"/>
    <property type="match status" value="1"/>
</dbReference>
<dbReference type="InterPro" id="IPR036860">
    <property type="entry name" value="SH2_dom_sf"/>
</dbReference>
<dbReference type="Gene3D" id="3.30.505.10">
    <property type="entry name" value="SH2 domain"/>
    <property type="match status" value="1"/>
</dbReference>
<feature type="region of interest" description="Disordered" evidence="2">
    <location>
        <begin position="135"/>
        <end position="217"/>
    </location>
</feature>
<comment type="caution">
    <text evidence="4">The sequence shown here is derived from an EMBL/GenBank/DDBJ whole genome shotgun (WGS) entry which is preliminary data.</text>
</comment>
<feature type="compositionally biased region" description="Polar residues" evidence="2">
    <location>
        <begin position="185"/>
        <end position="198"/>
    </location>
</feature>
<accession>A0A3S1BM54</accession>
<evidence type="ECO:0000259" key="3">
    <source>
        <dbReference type="PROSITE" id="PS50001"/>
    </source>
</evidence>
<dbReference type="Proteomes" id="UP000271974">
    <property type="component" value="Unassembled WGS sequence"/>
</dbReference>
<dbReference type="EMBL" id="RQTK01000219">
    <property type="protein sequence ID" value="RUS84076.1"/>
    <property type="molecule type" value="Genomic_DNA"/>
</dbReference>
<dbReference type="SMART" id="SM00252">
    <property type="entry name" value="SH2"/>
    <property type="match status" value="1"/>
</dbReference>
<evidence type="ECO:0000256" key="2">
    <source>
        <dbReference type="SAM" id="MobiDB-lite"/>
    </source>
</evidence>
<protein>
    <recommendedName>
        <fullName evidence="3">SH2 domain-containing protein</fullName>
    </recommendedName>
</protein>
<feature type="compositionally biased region" description="Low complexity" evidence="2">
    <location>
        <begin position="199"/>
        <end position="215"/>
    </location>
</feature>
<evidence type="ECO:0000313" key="4">
    <source>
        <dbReference type="EMBL" id="RUS84076.1"/>
    </source>
</evidence>
<feature type="compositionally biased region" description="Low complexity" evidence="2">
    <location>
        <begin position="383"/>
        <end position="395"/>
    </location>
</feature>
<dbReference type="STRING" id="188477.A0A3S1BM54"/>
<dbReference type="Pfam" id="PF00017">
    <property type="entry name" value="SH2"/>
    <property type="match status" value="1"/>
</dbReference>
<dbReference type="SUPFAM" id="SSF55550">
    <property type="entry name" value="SH2 domain"/>
    <property type="match status" value="1"/>
</dbReference>
<proteinExistence type="predicted"/>
<dbReference type="AlphaFoldDB" id="A0A3S1BM54"/>
<feature type="compositionally biased region" description="Polar residues" evidence="2">
    <location>
        <begin position="462"/>
        <end position="483"/>
    </location>
</feature>
<dbReference type="OrthoDB" id="6159166at2759"/>